<name>A0ABU8WXI4_9BURK</name>
<keyword evidence="2" id="KW-1185">Reference proteome</keyword>
<gene>
    <name evidence="1" type="ORF">WKW82_36825</name>
</gene>
<accession>A0ABU8WXI4</accession>
<evidence type="ECO:0000313" key="1">
    <source>
        <dbReference type="EMBL" id="MEJ8852242.1"/>
    </source>
</evidence>
<evidence type="ECO:0000313" key="2">
    <source>
        <dbReference type="Proteomes" id="UP001385892"/>
    </source>
</evidence>
<dbReference type="RefSeq" id="WP_340348155.1">
    <property type="nucleotide sequence ID" value="NZ_JBBKZT010000034.1"/>
</dbReference>
<sequence>MKLPHSVCEVLREHVVLESECIDRMYLNVYVPQLQRIGGVVWYLRGHLGQRFASTAGVAAKTDAFVASIERFVAEQGVEMVSFSKHQRKDDLTQQYLRQFDAEEGVLYVGRAQEKARVVRTERRRNAATGMSYPWVVDGSAMVNHFYFYCVDRDFGPFFLKFCSYFPYVNAGRNPRLCDGEDAVLSGRGCVPGATSRSGQSSVKGAARDGIGWSHVFVCPVSRTHRAL</sequence>
<dbReference type="Proteomes" id="UP001385892">
    <property type="component" value="Unassembled WGS sequence"/>
</dbReference>
<protein>
    <submittedName>
        <fullName evidence="1">Uncharacterized protein</fullName>
    </submittedName>
</protein>
<dbReference type="EMBL" id="JBBKZT010000034">
    <property type="protein sequence ID" value="MEJ8852242.1"/>
    <property type="molecule type" value="Genomic_DNA"/>
</dbReference>
<organism evidence="1 2">
    <name type="scientific">Variovorax rhizosphaerae</name>
    <dbReference type="NCBI Taxonomy" id="1836200"/>
    <lineage>
        <taxon>Bacteria</taxon>
        <taxon>Pseudomonadati</taxon>
        <taxon>Pseudomonadota</taxon>
        <taxon>Betaproteobacteria</taxon>
        <taxon>Burkholderiales</taxon>
        <taxon>Comamonadaceae</taxon>
        <taxon>Variovorax</taxon>
    </lineage>
</organism>
<proteinExistence type="predicted"/>
<reference evidence="1 2" key="1">
    <citation type="submission" date="2024-03" db="EMBL/GenBank/DDBJ databases">
        <title>Novel species of the genus Variovorax.</title>
        <authorList>
            <person name="Liu Q."/>
            <person name="Xin Y.-H."/>
        </authorList>
    </citation>
    <scope>NUCLEOTIDE SEQUENCE [LARGE SCALE GENOMIC DNA]</scope>
    <source>
        <strain evidence="1 2">KACC 18900</strain>
    </source>
</reference>
<comment type="caution">
    <text evidence="1">The sequence shown here is derived from an EMBL/GenBank/DDBJ whole genome shotgun (WGS) entry which is preliminary data.</text>
</comment>